<comment type="subcellular location">
    <subcellularLocation>
        <location evidence="1">Membrane</location>
        <topology evidence="1">Multi-pass membrane protein</topology>
    </subcellularLocation>
</comment>
<dbReference type="AlphaFoldDB" id="A0A9W7GPM5"/>
<keyword evidence="6" id="KW-0630">Potassium</keyword>
<dbReference type="InterPro" id="IPR036291">
    <property type="entry name" value="NAD(P)-bd_dom_sf"/>
</dbReference>
<dbReference type="InterPro" id="IPR038770">
    <property type="entry name" value="Na+/solute_symporter_sf"/>
</dbReference>
<evidence type="ECO:0000256" key="1">
    <source>
        <dbReference type="ARBA" id="ARBA00004141"/>
    </source>
</evidence>
<dbReference type="Gene3D" id="3.40.50.720">
    <property type="entry name" value="NAD(P)-binding Rossmann-like Domain"/>
    <property type="match status" value="1"/>
</dbReference>
<feature type="transmembrane region" description="Helical" evidence="11">
    <location>
        <begin position="162"/>
        <end position="182"/>
    </location>
</feature>
<dbReference type="GO" id="GO:0016020">
    <property type="term" value="C:membrane"/>
    <property type="evidence" value="ECO:0007669"/>
    <property type="project" value="UniProtKB-SubCell"/>
</dbReference>
<feature type="region of interest" description="Disordered" evidence="10">
    <location>
        <begin position="576"/>
        <end position="608"/>
    </location>
</feature>
<name>A0A9W7GPM5_9STRA</name>
<keyword evidence="7 11" id="KW-1133">Transmembrane helix</keyword>
<protein>
    <recommendedName>
        <fullName evidence="16">RCK N-terminal domain-containing protein</fullName>
    </recommendedName>
</protein>
<keyword evidence="15" id="KW-1185">Reference proteome</keyword>
<dbReference type="SUPFAM" id="SSF51735">
    <property type="entry name" value="NAD(P)-binding Rossmann-fold domains"/>
    <property type="match status" value="1"/>
</dbReference>
<dbReference type="GO" id="GO:1902600">
    <property type="term" value="P:proton transmembrane transport"/>
    <property type="evidence" value="ECO:0007669"/>
    <property type="project" value="InterPro"/>
</dbReference>
<dbReference type="GO" id="GO:0006813">
    <property type="term" value="P:potassium ion transport"/>
    <property type="evidence" value="ECO:0007669"/>
    <property type="project" value="UniProtKB-KW"/>
</dbReference>
<feature type="transmembrane region" description="Helical" evidence="11">
    <location>
        <begin position="96"/>
        <end position="115"/>
    </location>
</feature>
<gene>
    <name evidence="14" type="ORF">TrCOL_g9402</name>
</gene>
<feature type="transmembrane region" description="Helical" evidence="11">
    <location>
        <begin position="194"/>
        <end position="217"/>
    </location>
</feature>
<dbReference type="OrthoDB" id="4834at2759"/>
<evidence type="ECO:0000256" key="10">
    <source>
        <dbReference type="SAM" id="MobiDB-lite"/>
    </source>
</evidence>
<organism evidence="14 15">
    <name type="scientific">Triparma columacea</name>
    <dbReference type="NCBI Taxonomy" id="722753"/>
    <lineage>
        <taxon>Eukaryota</taxon>
        <taxon>Sar</taxon>
        <taxon>Stramenopiles</taxon>
        <taxon>Ochrophyta</taxon>
        <taxon>Bolidophyceae</taxon>
        <taxon>Parmales</taxon>
        <taxon>Triparmaceae</taxon>
        <taxon>Triparma</taxon>
    </lineage>
</organism>
<feature type="domain" description="RCK N-terminal" evidence="13">
    <location>
        <begin position="421"/>
        <end position="527"/>
    </location>
</feature>
<dbReference type="Gene3D" id="1.20.1530.20">
    <property type="match status" value="1"/>
</dbReference>
<evidence type="ECO:0000256" key="4">
    <source>
        <dbReference type="ARBA" id="ARBA00022538"/>
    </source>
</evidence>
<evidence type="ECO:0000256" key="2">
    <source>
        <dbReference type="ARBA" id="ARBA00022448"/>
    </source>
</evidence>
<evidence type="ECO:0000256" key="6">
    <source>
        <dbReference type="ARBA" id="ARBA00022958"/>
    </source>
</evidence>
<evidence type="ECO:0000256" key="11">
    <source>
        <dbReference type="SAM" id="Phobius"/>
    </source>
</evidence>
<sequence length="682" mass="71797">MRSALTELNTFMEGTKKDTVLILAATALVPTLSKKAGMSPVLGYLAAGTVIGPNVAGLIKSVHNTEILAELGIVFFLFEMGIELSTDRLRSMKKDVFALGGSQFSLTALTFALLFKRFTTLQNNAIVTLSGGLALSSSAFVLQLLKEKSNLGTRFGKASFGVLLFQDLAVVPLLVAIPLLAGGASGMAKALTSAVVKAAMALGGIAFVGRFVLNPLFDGVASAKNQEAFLGVTLLTVLSMSFLTEGLGLSNTLGAFLAGVLLSETKYRYQIEADVAPFRGVLLGLFFLTVGFEIDIILLISKFKLIAGMVAGIVAVKAGIIIALAGAFGISPANGVQTGFLLSQGGEFAFVAFGLAKSLGILDPNTTKLFLTSVALTMAVTPMMAGVSEKIAQKLEEQTGADHYLGEDQEAKEIKGSDDFVVVVGYGVVGKLVCDLLDMKFQRFIGIELDPKKAIQARNRGLPVFYGDSTRSETCKAFNVGKAKAVVITIADATATNRCVIALRREYPDMAIFARATNAEHQKRLTNVLDVKAMVPIVPEETKLLTLPFGGEVLKAVGADEEEVKGILETFRKQILGEGSEGGGEEGGSSSSGEGGVEEEGESKNIDIDVDDVVVLEKKKEKVKVELGEGLREQETAKAEHGGEETEEDTLASVGTGGTQKLGGGLKKDSAGVFTNKPPEDA</sequence>
<evidence type="ECO:0008006" key="16">
    <source>
        <dbReference type="Google" id="ProtNLM"/>
    </source>
</evidence>
<evidence type="ECO:0000313" key="15">
    <source>
        <dbReference type="Proteomes" id="UP001165065"/>
    </source>
</evidence>
<accession>A0A9W7GPM5</accession>
<dbReference type="EMBL" id="BRYA01000388">
    <property type="protein sequence ID" value="GMI48368.1"/>
    <property type="molecule type" value="Genomic_DNA"/>
</dbReference>
<dbReference type="InterPro" id="IPR003148">
    <property type="entry name" value="RCK_N"/>
</dbReference>
<keyword evidence="9 11" id="KW-0472">Membrane</keyword>
<keyword evidence="8" id="KW-0406">Ion transport</keyword>
<feature type="transmembrane region" description="Helical" evidence="11">
    <location>
        <begin position="229"/>
        <end position="258"/>
    </location>
</feature>
<feature type="transmembrane region" description="Helical" evidence="11">
    <location>
        <begin position="278"/>
        <end position="298"/>
    </location>
</feature>
<feature type="compositionally biased region" description="Gly residues" evidence="10">
    <location>
        <begin position="655"/>
        <end position="665"/>
    </location>
</feature>
<dbReference type="Pfam" id="PF00999">
    <property type="entry name" value="Na_H_Exchanger"/>
    <property type="match status" value="1"/>
</dbReference>
<dbReference type="PANTHER" id="PTHR46157:SF4">
    <property type="entry name" value="K(+) EFFLUX ANTIPORTER 3, CHLOROPLASTIC"/>
    <property type="match status" value="1"/>
</dbReference>
<keyword evidence="3" id="KW-0050">Antiport</keyword>
<feature type="transmembrane region" description="Helical" evidence="11">
    <location>
        <begin position="368"/>
        <end position="387"/>
    </location>
</feature>
<keyword evidence="2" id="KW-0813">Transport</keyword>
<feature type="region of interest" description="Disordered" evidence="10">
    <location>
        <begin position="625"/>
        <end position="682"/>
    </location>
</feature>
<feature type="domain" description="Cation/H+ exchanger transmembrane" evidence="12">
    <location>
        <begin position="25"/>
        <end position="384"/>
    </location>
</feature>
<evidence type="ECO:0000259" key="12">
    <source>
        <dbReference type="Pfam" id="PF00999"/>
    </source>
</evidence>
<evidence type="ECO:0000256" key="9">
    <source>
        <dbReference type="ARBA" id="ARBA00023136"/>
    </source>
</evidence>
<dbReference type="Proteomes" id="UP001165065">
    <property type="component" value="Unassembled WGS sequence"/>
</dbReference>
<keyword evidence="4" id="KW-0633">Potassium transport</keyword>
<dbReference type="InterPro" id="IPR006153">
    <property type="entry name" value="Cation/H_exchanger_TM"/>
</dbReference>
<feature type="transmembrane region" description="Helical" evidence="11">
    <location>
        <begin position="305"/>
        <end position="330"/>
    </location>
</feature>
<evidence type="ECO:0000256" key="7">
    <source>
        <dbReference type="ARBA" id="ARBA00022989"/>
    </source>
</evidence>
<feature type="transmembrane region" description="Helical" evidence="11">
    <location>
        <begin position="121"/>
        <end position="142"/>
    </location>
</feature>
<dbReference type="PANTHER" id="PTHR46157">
    <property type="entry name" value="K(+) EFFLUX ANTIPORTER 3, CHLOROPLASTIC"/>
    <property type="match status" value="1"/>
</dbReference>
<dbReference type="Pfam" id="PF02254">
    <property type="entry name" value="TrkA_N"/>
    <property type="match status" value="1"/>
</dbReference>
<proteinExistence type="predicted"/>
<evidence type="ECO:0000259" key="13">
    <source>
        <dbReference type="Pfam" id="PF02254"/>
    </source>
</evidence>
<feature type="transmembrane region" description="Helical" evidence="11">
    <location>
        <begin position="336"/>
        <end position="356"/>
    </location>
</feature>
<evidence type="ECO:0000256" key="8">
    <source>
        <dbReference type="ARBA" id="ARBA00023065"/>
    </source>
</evidence>
<comment type="caution">
    <text evidence="14">The sequence shown here is derived from an EMBL/GenBank/DDBJ whole genome shotgun (WGS) entry which is preliminary data.</text>
</comment>
<evidence type="ECO:0000256" key="5">
    <source>
        <dbReference type="ARBA" id="ARBA00022692"/>
    </source>
</evidence>
<dbReference type="GO" id="GO:0015297">
    <property type="term" value="F:antiporter activity"/>
    <property type="evidence" value="ECO:0007669"/>
    <property type="project" value="UniProtKB-KW"/>
</dbReference>
<reference evidence="15" key="1">
    <citation type="journal article" date="2023" name="Commun. Biol.">
        <title>Genome analysis of Parmales, the sister group of diatoms, reveals the evolutionary specialization of diatoms from phago-mixotrophs to photoautotrophs.</title>
        <authorList>
            <person name="Ban H."/>
            <person name="Sato S."/>
            <person name="Yoshikawa S."/>
            <person name="Yamada K."/>
            <person name="Nakamura Y."/>
            <person name="Ichinomiya M."/>
            <person name="Sato N."/>
            <person name="Blanc-Mathieu R."/>
            <person name="Endo H."/>
            <person name="Kuwata A."/>
            <person name="Ogata H."/>
        </authorList>
    </citation>
    <scope>NUCLEOTIDE SEQUENCE [LARGE SCALE GENOMIC DNA]</scope>
</reference>
<evidence type="ECO:0000256" key="3">
    <source>
        <dbReference type="ARBA" id="ARBA00022449"/>
    </source>
</evidence>
<evidence type="ECO:0000313" key="14">
    <source>
        <dbReference type="EMBL" id="GMI48368.1"/>
    </source>
</evidence>
<feature type="compositionally biased region" description="Basic and acidic residues" evidence="10">
    <location>
        <begin position="625"/>
        <end position="644"/>
    </location>
</feature>
<keyword evidence="5 11" id="KW-0812">Transmembrane</keyword>